<dbReference type="GO" id="GO:0042314">
    <property type="term" value="F:bacteriochlorophyll binding"/>
    <property type="evidence" value="ECO:0007669"/>
    <property type="project" value="UniProtKB-KW"/>
</dbReference>
<organism evidence="16">
    <name type="scientific">Lamprocystis purpurea</name>
    <dbReference type="NCBI Taxonomy" id="61598"/>
    <lineage>
        <taxon>Bacteria</taxon>
        <taxon>Pseudomonadati</taxon>
        <taxon>Pseudomonadota</taxon>
        <taxon>Gammaproteobacteria</taxon>
        <taxon>Chromatiales</taxon>
        <taxon>Chromatiaceae</taxon>
        <taxon>Lamprocystis</taxon>
    </lineage>
</organism>
<keyword evidence="6 14" id="KW-0812">Transmembrane</keyword>
<dbReference type="PRINTS" id="PR00673">
    <property type="entry name" value="LIGHTHARVSTA"/>
</dbReference>
<dbReference type="InterPro" id="IPR018332">
    <property type="entry name" value="Antenna_alpha"/>
</dbReference>
<dbReference type="InterPro" id="IPR035889">
    <property type="entry name" value="Light-harvesting_complex"/>
</dbReference>
<accession>Q83ZZ1</accession>
<feature type="domain" description="Antenna complex alpha/beta subunit" evidence="15">
    <location>
        <begin position="1"/>
        <end position="41"/>
    </location>
</feature>
<comment type="subcellular location">
    <subcellularLocation>
        <location evidence="2">Cell membrane</location>
        <topology evidence="2">Single-pass type II membrane protein</topology>
    </subcellularLocation>
</comment>
<evidence type="ECO:0000256" key="1">
    <source>
        <dbReference type="ARBA" id="ARBA00002455"/>
    </source>
</evidence>
<reference evidence="16" key="1">
    <citation type="journal article" date="2005" name="Arch. Microbiol.">
        <title>The puf operon of the purple sulfur bacterium Amoebobacter purpureus: structure, transcription and phylogenetic analysis.</title>
        <authorList>
            <person name="Tuschak C."/>
            <person name="Leung M.M."/>
            <person name="Beatty J.T."/>
            <person name="Overmann J."/>
        </authorList>
    </citation>
    <scope>NUCLEOTIDE SEQUENCE</scope>
    <source>
        <strain evidence="16">ML1</strain>
    </source>
</reference>
<protein>
    <submittedName>
        <fullName evidence="16">Light-harvesting 1 antenna complex alpha subunit 3</fullName>
    </submittedName>
</protein>
<evidence type="ECO:0000256" key="12">
    <source>
        <dbReference type="ARBA" id="ARBA00023136"/>
    </source>
</evidence>
<sequence>MHKIWQIFDPRRTLVALFGFLLILALLIHFILLSSADFNWLGGM</sequence>
<dbReference type="InterPro" id="IPR000066">
    <property type="entry name" value="Antenna_a/b"/>
</dbReference>
<evidence type="ECO:0000256" key="6">
    <source>
        <dbReference type="ARBA" id="ARBA00022692"/>
    </source>
</evidence>
<evidence type="ECO:0000256" key="13">
    <source>
        <dbReference type="ARBA" id="ARBA00023243"/>
    </source>
</evidence>
<dbReference type="NCBIfam" id="NF040861">
    <property type="entry name" value="pufA_517_ASD"/>
    <property type="match status" value="1"/>
</dbReference>
<dbReference type="GO" id="GO:0046872">
    <property type="term" value="F:metal ion binding"/>
    <property type="evidence" value="ECO:0007669"/>
    <property type="project" value="UniProtKB-KW"/>
</dbReference>
<keyword evidence="13" id="KW-0437">Light-harvesting polypeptide</keyword>
<dbReference type="Pfam" id="PF00556">
    <property type="entry name" value="LHC"/>
    <property type="match status" value="1"/>
</dbReference>
<dbReference type="SUPFAM" id="SSF56918">
    <property type="entry name" value="Light-harvesting complex subunits"/>
    <property type="match status" value="1"/>
</dbReference>
<dbReference type="AlphaFoldDB" id="Q83ZZ1"/>
<dbReference type="GO" id="GO:0030077">
    <property type="term" value="C:plasma membrane light-harvesting complex"/>
    <property type="evidence" value="ECO:0007669"/>
    <property type="project" value="InterPro"/>
</dbReference>
<evidence type="ECO:0000256" key="3">
    <source>
        <dbReference type="ARBA" id="ARBA00022475"/>
    </source>
</evidence>
<keyword evidence="12 14" id="KW-0472">Membrane</keyword>
<dbReference type="GO" id="GO:0005886">
    <property type="term" value="C:plasma membrane"/>
    <property type="evidence" value="ECO:0007669"/>
    <property type="project" value="UniProtKB-SubCell"/>
</dbReference>
<dbReference type="PROSITE" id="PS00968">
    <property type="entry name" value="ANTENNA_COMP_ALPHA"/>
    <property type="match status" value="1"/>
</dbReference>
<keyword evidence="8" id="KW-0460">Magnesium</keyword>
<evidence type="ECO:0000256" key="7">
    <source>
        <dbReference type="ARBA" id="ARBA00022723"/>
    </source>
</evidence>
<evidence type="ECO:0000256" key="4">
    <source>
        <dbReference type="ARBA" id="ARBA00022494"/>
    </source>
</evidence>
<dbReference type="InterPro" id="IPR002361">
    <property type="entry name" value="Antenna_alpha_CS"/>
</dbReference>
<evidence type="ECO:0000256" key="14">
    <source>
        <dbReference type="SAM" id="Phobius"/>
    </source>
</evidence>
<evidence type="ECO:0000259" key="15">
    <source>
        <dbReference type="Pfam" id="PF00556"/>
    </source>
</evidence>
<evidence type="ECO:0000256" key="10">
    <source>
        <dbReference type="ARBA" id="ARBA00022989"/>
    </source>
</evidence>
<keyword evidence="9" id="KW-0076">Bacteriochlorophyll</keyword>
<keyword evidence="11" id="KW-0157">Chromophore</keyword>
<evidence type="ECO:0000256" key="2">
    <source>
        <dbReference type="ARBA" id="ARBA00004401"/>
    </source>
</evidence>
<evidence type="ECO:0000256" key="11">
    <source>
        <dbReference type="ARBA" id="ARBA00022991"/>
    </source>
</evidence>
<evidence type="ECO:0000313" key="16">
    <source>
        <dbReference type="EMBL" id="AAO47396.1"/>
    </source>
</evidence>
<dbReference type="GO" id="GO:0019866">
    <property type="term" value="C:organelle inner membrane"/>
    <property type="evidence" value="ECO:0007669"/>
    <property type="project" value="InterPro"/>
</dbReference>
<feature type="transmembrane region" description="Helical" evidence="14">
    <location>
        <begin position="12"/>
        <end position="32"/>
    </location>
</feature>
<keyword evidence="3" id="KW-1003">Cell membrane</keyword>
<proteinExistence type="predicted"/>
<gene>
    <name evidence="16" type="primary">pufA3</name>
</gene>
<keyword evidence="10 14" id="KW-1133">Transmembrane helix</keyword>
<keyword evidence="4" id="KW-0148">Chlorophyll</keyword>
<evidence type="ECO:0000256" key="8">
    <source>
        <dbReference type="ARBA" id="ARBA00022842"/>
    </source>
</evidence>
<keyword evidence="7" id="KW-0479">Metal-binding</keyword>
<comment type="function">
    <text evidence="1">Antenna complexes are light-harvesting systems, which transfer the excitation energy to the reaction centers.</text>
</comment>
<evidence type="ECO:0000256" key="9">
    <source>
        <dbReference type="ARBA" id="ARBA00022956"/>
    </source>
</evidence>
<evidence type="ECO:0000256" key="5">
    <source>
        <dbReference type="ARBA" id="ARBA00022549"/>
    </source>
</evidence>
<dbReference type="Gene3D" id="4.10.220.20">
    <property type="entry name" value="Light-harvesting complex"/>
    <property type="match status" value="1"/>
</dbReference>
<keyword evidence="5" id="KW-0042">Antenna complex</keyword>
<name>Q83ZZ1_9GAMM</name>
<dbReference type="EMBL" id="AY177752">
    <property type="protein sequence ID" value="AAO47396.1"/>
    <property type="molecule type" value="Genomic_DNA"/>
</dbReference>
<dbReference type="GO" id="GO:0019684">
    <property type="term" value="P:photosynthesis, light reaction"/>
    <property type="evidence" value="ECO:0007669"/>
    <property type="project" value="InterPro"/>
</dbReference>